<comment type="caution">
    <text evidence="2">The sequence shown here is derived from an EMBL/GenBank/DDBJ whole genome shotgun (WGS) entry which is preliminary data.</text>
</comment>
<reference evidence="2 3" key="1">
    <citation type="journal article" date="2018" name="Elife">
        <title>Firefly genomes illuminate parallel origins of bioluminescence in beetles.</title>
        <authorList>
            <person name="Fallon T.R."/>
            <person name="Lower S.E."/>
            <person name="Chang C.H."/>
            <person name="Bessho-Uehara M."/>
            <person name="Martin G.J."/>
            <person name="Bewick A.J."/>
            <person name="Behringer M."/>
            <person name="Debat H.J."/>
            <person name="Wong I."/>
            <person name="Day J.C."/>
            <person name="Suvorov A."/>
            <person name="Silva C.J."/>
            <person name="Stanger-Hall K.F."/>
            <person name="Hall D.W."/>
            <person name="Schmitz R.J."/>
            <person name="Nelson D.R."/>
            <person name="Lewis S.M."/>
            <person name="Shigenobu S."/>
            <person name="Bybee S.M."/>
            <person name="Larracuente A.M."/>
            <person name="Oba Y."/>
            <person name="Weng J.K."/>
        </authorList>
    </citation>
    <scope>NUCLEOTIDE SEQUENCE [LARGE SCALE GENOMIC DNA]</scope>
    <source>
        <strain evidence="2">1611_PpyrPB1</strain>
        <tissue evidence="2">Whole body</tissue>
    </source>
</reference>
<protein>
    <submittedName>
        <fullName evidence="2">Uncharacterized protein</fullName>
    </submittedName>
</protein>
<feature type="region of interest" description="Disordered" evidence="1">
    <location>
        <begin position="23"/>
        <end position="73"/>
    </location>
</feature>
<dbReference type="EMBL" id="VVIM01000006">
    <property type="protein sequence ID" value="KAB0797699.1"/>
    <property type="molecule type" value="Genomic_DNA"/>
</dbReference>
<feature type="compositionally biased region" description="Polar residues" evidence="1">
    <location>
        <begin position="63"/>
        <end position="73"/>
    </location>
</feature>
<accession>A0A5N4AK61</accession>
<dbReference type="InParanoid" id="A0A5N4AK61"/>
<proteinExistence type="predicted"/>
<gene>
    <name evidence="2" type="ORF">PPYR_08692</name>
</gene>
<dbReference type="Proteomes" id="UP000327044">
    <property type="component" value="Unassembled WGS sequence"/>
</dbReference>
<evidence type="ECO:0000256" key="1">
    <source>
        <dbReference type="SAM" id="MobiDB-lite"/>
    </source>
</evidence>
<organism evidence="2 3">
    <name type="scientific">Photinus pyralis</name>
    <name type="common">Common eastern firefly</name>
    <name type="synonym">Lampyris pyralis</name>
    <dbReference type="NCBI Taxonomy" id="7054"/>
    <lineage>
        <taxon>Eukaryota</taxon>
        <taxon>Metazoa</taxon>
        <taxon>Ecdysozoa</taxon>
        <taxon>Arthropoda</taxon>
        <taxon>Hexapoda</taxon>
        <taxon>Insecta</taxon>
        <taxon>Pterygota</taxon>
        <taxon>Neoptera</taxon>
        <taxon>Endopterygota</taxon>
        <taxon>Coleoptera</taxon>
        <taxon>Polyphaga</taxon>
        <taxon>Elateriformia</taxon>
        <taxon>Elateroidea</taxon>
        <taxon>Lampyridae</taxon>
        <taxon>Lampyrinae</taxon>
        <taxon>Photinus</taxon>
    </lineage>
</organism>
<keyword evidence="3" id="KW-1185">Reference proteome</keyword>
<dbReference type="AlphaFoldDB" id="A0A5N4AK61"/>
<evidence type="ECO:0000313" key="2">
    <source>
        <dbReference type="EMBL" id="KAB0797699.1"/>
    </source>
</evidence>
<sequence>MKWYLVTSLSRAFHKKGSRERNLYGNKHRIAKKEEETTEAEPSRTPEDSVCSNEGPSAIYNDLPSTYTSDSKP</sequence>
<name>A0A5N4AK61_PHOPY</name>
<evidence type="ECO:0000313" key="3">
    <source>
        <dbReference type="Proteomes" id="UP000327044"/>
    </source>
</evidence>